<dbReference type="GO" id="GO:0016787">
    <property type="term" value="F:hydrolase activity"/>
    <property type="evidence" value="ECO:0007669"/>
    <property type="project" value="UniProtKB-KW"/>
</dbReference>
<keyword evidence="9" id="KW-1185">Reference proteome</keyword>
<gene>
    <name evidence="8" type="ORF">OBRU01_05216</name>
</gene>
<evidence type="ECO:0000256" key="4">
    <source>
        <dbReference type="ARBA" id="ARBA00022963"/>
    </source>
</evidence>
<evidence type="ECO:0000256" key="2">
    <source>
        <dbReference type="ARBA" id="ARBA00022729"/>
    </source>
</evidence>
<evidence type="ECO:0000256" key="5">
    <source>
        <dbReference type="ARBA" id="ARBA00023098"/>
    </source>
</evidence>
<dbReference type="FunFam" id="3.40.50.1820:FF:000057">
    <property type="entry name" value="Lipase"/>
    <property type="match status" value="2"/>
</dbReference>
<name>A0A0L7L4T3_OPEBR</name>
<evidence type="ECO:0000256" key="3">
    <source>
        <dbReference type="ARBA" id="ARBA00022801"/>
    </source>
</evidence>
<evidence type="ECO:0000313" key="8">
    <source>
        <dbReference type="EMBL" id="KOB70425.1"/>
    </source>
</evidence>
<dbReference type="PANTHER" id="PTHR11005">
    <property type="entry name" value="LYSOSOMAL ACID LIPASE-RELATED"/>
    <property type="match status" value="1"/>
</dbReference>
<comment type="similarity">
    <text evidence="1">Belongs to the AB hydrolase superfamily. Lipase family.</text>
</comment>
<proteinExistence type="inferred from homology"/>
<dbReference type="STRING" id="104452.A0A0L7L4T3"/>
<feature type="domain" description="Partial AB-hydrolase lipase" evidence="7">
    <location>
        <begin position="15"/>
        <end position="73"/>
    </location>
</feature>
<reference evidence="8 9" key="1">
    <citation type="journal article" date="2015" name="Genome Biol. Evol.">
        <title>The genome of winter moth (Operophtera brumata) provides a genomic perspective on sexual dimorphism and phenology.</title>
        <authorList>
            <person name="Derks M.F."/>
            <person name="Smit S."/>
            <person name="Salis L."/>
            <person name="Schijlen E."/>
            <person name="Bossers A."/>
            <person name="Mateman C."/>
            <person name="Pijl A.S."/>
            <person name="de Ridder D."/>
            <person name="Groenen M.A."/>
            <person name="Visser M.E."/>
            <person name="Megens H.J."/>
        </authorList>
    </citation>
    <scope>NUCLEOTIDE SEQUENCE [LARGE SCALE GENOMIC DNA]</scope>
    <source>
        <strain evidence="8">WM2013NL</strain>
        <tissue evidence="8">Head and thorax</tissue>
    </source>
</reference>
<dbReference type="InterPro" id="IPR029058">
    <property type="entry name" value="AB_hydrolase_fold"/>
</dbReference>
<keyword evidence="2" id="KW-0732">Signal</keyword>
<dbReference type="AlphaFoldDB" id="A0A0L7L4T3"/>
<dbReference type="EMBL" id="JTDY01002952">
    <property type="protein sequence ID" value="KOB70425.1"/>
    <property type="molecule type" value="Genomic_DNA"/>
</dbReference>
<dbReference type="GO" id="GO:0016042">
    <property type="term" value="P:lipid catabolic process"/>
    <property type="evidence" value="ECO:0007669"/>
    <property type="project" value="UniProtKB-KW"/>
</dbReference>
<dbReference type="SUPFAM" id="SSF53474">
    <property type="entry name" value="alpha/beta-Hydrolases"/>
    <property type="match status" value="2"/>
</dbReference>
<comment type="caution">
    <text evidence="8">The sequence shown here is derived from an EMBL/GenBank/DDBJ whole genome shotgun (WGS) entry which is preliminary data.</text>
</comment>
<sequence>MYLLDKRVKVKLGVAKNIEYHGYPAETHHVTTSDGYILEMHRIPHGKGQMYSADRPVVFLMHGLFLASNCYIVLGPELSPAYNLADAGFDVWMGNARGNTNSRHHVSLNPDDNKEKLEFFDFSWEEIGLYDLSAMIDYVLASTNKDKLHYIGHSQGGTTFLVLNSMNPEYNKKIASAHLLGSILSGLVELYPPVHSEVRSSRQADNCVGNVAQKYLCQLMGISPLLSQHTKDNEVISSAFDNYEPVGASVKQVAHYGQNIRDKAFARWSYGSIQNLLVYGSRNPPKYDLSLITINVTLHYTVNDNFQDEKDVILTANAMPNTTVRKVARETFLHDDFIFATDAKELPENIRRDGFPAEVHHVTTSDGYILEMHRIPHGRNQVHSWDRPVVFLMHGLLTASNSWLILGPERAPAYNLADAGFDVWMGNARGTKNSRRHVSLNPDDRQQKLDFFDFSFEQIATQDLPAMIDYALAYTGRRQLHYVGHSQGGTVFLVLNSMRPEYNQKIASAHLLAGVGYQTHFPNPALAAVARLTDTIYVSFILHNGAISSTLYTNQLVDILAVFGQYGQSYSGLIG</sequence>
<evidence type="ECO:0000256" key="6">
    <source>
        <dbReference type="ARBA" id="ARBA00023180"/>
    </source>
</evidence>
<organism evidence="8 9">
    <name type="scientific">Operophtera brumata</name>
    <name type="common">Winter moth</name>
    <name type="synonym">Phalaena brumata</name>
    <dbReference type="NCBI Taxonomy" id="104452"/>
    <lineage>
        <taxon>Eukaryota</taxon>
        <taxon>Metazoa</taxon>
        <taxon>Ecdysozoa</taxon>
        <taxon>Arthropoda</taxon>
        <taxon>Hexapoda</taxon>
        <taxon>Insecta</taxon>
        <taxon>Pterygota</taxon>
        <taxon>Neoptera</taxon>
        <taxon>Endopterygota</taxon>
        <taxon>Lepidoptera</taxon>
        <taxon>Glossata</taxon>
        <taxon>Ditrysia</taxon>
        <taxon>Geometroidea</taxon>
        <taxon>Geometridae</taxon>
        <taxon>Larentiinae</taxon>
        <taxon>Operophtera</taxon>
    </lineage>
</organism>
<keyword evidence="6" id="KW-0325">Glycoprotein</keyword>
<keyword evidence="5" id="KW-0443">Lipid metabolism</keyword>
<dbReference type="Gene3D" id="3.40.50.1820">
    <property type="entry name" value="alpha/beta hydrolase"/>
    <property type="match status" value="2"/>
</dbReference>
<dbReference type="Proteomes" id="UP000037510">
    <property type="component" value="Unassembled WGS sequence"/>
</dbReference>
<keyword evidence="3" id="KW-0378">Hydrolase</keyword>
<keyword evidence="4" id="KW-0442">Lipid degradation</keyword>
<dbReference type="InterPro" id="IPR006693">
    <property type="entry name" value="AB_hydrolase_lipase"/>
</dbReference>
<feature type="domain" description="Partial AB-hydrolase lipase" evidence="7">
    <location>
        <begin position="348"/>
        <end position="405"/>
    </location>
</feature>
<evidence type="ECO:0000313" key="9">
    <source>
        <dbReference type="Proteomes" id="UP000037510"/>
    </source>
</evidence>
<protein>
    <submittedName>
        <fullName evidence="8">Putative lysosomal acid lipase</fullName>
    </submittedName>
</protein>
<evidence type="ECO:0000259" key="7">
    <source>
        <dbReference type="Pfam" id="PF04083"/>
    </source>
</evidence>
<dbReference type="Pfam" id="PF04083">
    <property type="entry name" value="Abhydro_lipase"/>
    <property type="match status" value="2"/>
</dbReference>
<evidence type="ECO:0000256" key="1">
    <source>
        <dbReference type="ARBA" id="ARBA00010701"/>
    </source>
</evidence>
<accession>A0A0L7L4T3</accession>